<name>A0A096CX46_9BACT</name>
<comment type="caution">
    <text evidence="1">The sequence shown here is derived from an EMBL/GenBank/DDBJ whole genome shotgun (WGS) entry which is preliminary data.</text>
</comment>
<reference evidence="1 2" key="1">
    <citation type="submission" date="2014-07" db="EMBL/GenBank/DDBJ databases">
        <authorList>
            <person name="McCorrison J."/>
            <person name="Sanka R."/>
            <person name="Torralba M."/>
            <person name="Gillis M."/>
            <person name="Haft D.H."/>
            <person name="Methe B."/>
            <person name="Sutton G."/>
            <person name="Nelson K.E."/>
        </authorList>
    </citation>
    <scope>NUCLEOTIDE SEQUENCE [LARGE SCALE GENOMIC DNA]</scope>
    <source>
        <strain evidence="1 2">DNF00882</strain>
    </source>
</reference>
<organism evidence="1 2">
    <name type="scientific">Prevotella disiens DNF00882</name>
    <dbReference type="NCBI Taxonomy" id="1401075"/>
    <lineage>
        <taxon>Bacteria</taxon>
        <taxon>Pseudomonadati</taxon>
        <taxon>Bacteroidota</taxon>
        <taxon>Bacteroidia</taxon>
        <taxon>Bacteroidales</taxon>
        <taxon>Prevotellaceae</taxon>
        <taxon>Prevotella</taxon>
    </lineage>
</organism>
<evidence type="ECO:0000313" key="1">
    <source>
        <dbReference type="EMBL" id="KGF49849.1"/>
    </source>
</evidence>
<gene>
    <name evidence="1" type="ORF">HMPREF0654_03550</name>
</gene>
<dbReference type="RefSeq" id="WP_036882612.1">
    <property type="nucleotide sequence ID" value="NZ_JRNR01000024.1"/>
</dbReference>
<sequence>MGFSATRKGIKLFNPLAMLLYSATHREVLNMVKLLNGMVLYEGDSQGKVIEDSLPKCLKKSITELYRSCSSPL</sequence>
<evidence type="ECO:0000313" key="2">
    <source>
        <dbReference type="Proteomes" id="UP000029538"/>
    </source>
</evidence>
<dbReference type="EMBL" id="JRNR01000024">
    <property type="protein sequence ID" value="KGF49849.1"/>
    <property type="molecule type" value="Genomic_DNA"/>
</dbReference>
<dbReference type="AlphaFoldDB" id="A0A096CX46"/>
<accession>A0A096CX46</accession>
<dbReference type="Proteomes" id="UP000029538">
    <property type="component" value="Unassembled WGS sequence"/>
</dbReference>
<proteinExistence type="predicted"/>
<protein>
    <submittedName>
        <fullName evidence="1">Uncharacterized protein</fullName>
    </submittedName>
</protein>